<dbReference type="InterPro" id="IPR020846">
    <property type="entry name" value="MFS_dom"/>
</dbReference>
<dbReference type="PROSITE" id="PS50850">
    <property type="entry name" value="MFS"/>
    <property type="match status" value="1"/>
</dbReference>
<accession>A0A6J6JPE0</accession>
<dbReference type="SUPFAM" id="SSF103473">
    <property type="entry name" value="MFS general substrate transporter"/>
    <property type="match status" value="1"/>
</dbReference>
<keyword evidence="1" id="KW-1133">Transmembrane helix</keyword>
<dbReference type="GO" id="GO:0022857">
    <property type="term" value="F:transmembrane transporter activity"/>
    <property type="evidence" value="ECO:0007669"/>
    <property type="project" value="InterPro"/>
</dbReference>
<feature type="domain" description="Major facilitator superfamily (MFS) profile" evidence="2">
    <location>
        <begin position="1"/>
        <end position="83"/>
    </location>
</feature>
<sequence>MTLLQETVEPERQGRVFGFLGIVMAVAMPLGMSILGPLADVVSVEILLIVTGIATVVIAVVAVLLPAGRRAMAAAHASTGVKS</sequence>
<dbReference type="Gene3D" id="1.20.1250.20">
    <property type="entry name" value="MFS general substrate transporter like domains"/>
    <property type="match status" value="1"/>
</dbReference>
<proteinExistence type="predicted"/>
<evidence type="ECO:0000256" key="1">
    <source>
        <dbReference type="SAM" id="Phobius"/>
    </source>
</evidence>
<name>A0A6J6JPE0_9ZZZZ</name>
<dbReference type="EMBL" id="CAEZVU010000109">
    <property type="protein sequence ID" value="CAB4637639.1"/>
    <property type="molecule type" value="Genomic_DNA"/>
</dbReference>
<dbReference type="AlphaFoldDB" id="A0A6J6JPE0"/>
<keyword evidence="1" id="KW-0812">Transmembrane</keyword>
<feature type="transmembrane region" description="Helical" evidence="1">
    <location>
        <begin position="41"/>
        <end position="65"/>
    </location>
</feature>
<keyword evidence="1" id="KW-0472">Membrane</keyword>
<dbReference type="InterPro" id="IPR036259">
    <property type="entry name" value="MFS_trans_sf"/>
</dbReference>
<gene>
    <name evidence="3" type="ORF">UFOPK2132_00620</name>
</gene>
<evidence type="ECO:0000313" key="3">
    <source>
        <dbReference type="EMBL" id="CAB4637639.1"/>
    </source>
</evidence>
<organism evidence="3">
    <name type="scientific">freshwater metagenome</name>
    <dbReference type="NCBI Taxonomy" id="449393"/>
    <lineage>
        <taxon>unclassified sequences</taxon>
        <taxon>metagenomes</taxon>
        <taxon>ecological metagenomes</taxon>
    </lineage>
</organism>
<evidence type="ECO:0000259" key="2">
    <source>
        <dbReference type="PROSITE" id="PS50850"/>
    </source>
</evidence>
<feature type="transmembrane region" description="Helical" evidence="1">
    <location>
        <begin position="16"/>
        <end position="35"/>
    </location>
</feature>
<reference evidence="3" key="1">
    <citation type="submission" date="2020-05" db="EMBL/GenBank/DDBJ databases">
        <authorList>
            <person name="Chiriac C."/>
            <person name="Salcher M."/>
            <person name="Ghai R."/>
            <person name="Kavagutti S V."/>
        </authorList>
    </citation>
    <scope>NUCLEOTIDE SEQUENCE</scope>
</reference>
<protein>
    <submittedName>
        <fullName evidence="3">Unannotated protein</fullName>
    </submittedName>
</protein>